<proteinExistence type="predicted"/>
<gene>
    <name evidence="1" type="ORF">CLI86_09275</name>
</gene>
<accession>A0A2A6E6J0</accession>
<comment type="caution">
    <text evidence="1">The sequence shown here is derived from an EMBL/GenBank/DDBJ whole genome shotgun (WGS) entry which is preliminary data.</text>
</comment>
<protein>
    <submittedName>
        <fullName evidence="1">Uncharacterized protein</fullName>
    </submittedName>
</protein>
<organism evidence="1 2">
    <name type="scientific">Tannerella forsythia</name>
    <name type="common">Bacteroides forsythus</name>
    <dbReference type="NCBI Taxonomy" id="28112"/>
    <lineage>
        <taxon>Bacteria</taxon>
        <taxon>Pseudomonadati</taxon>
        <taxon>Bacteroidota</taxon>
        <taxon>Bacteroidia</taxon>
        <taxon>Bacteroidales</taxon>
        <taxon>Tannerellaceae</taxon>
        <taxon>Tannerella</taxon>
    </lineage>
</organism>
<evidence type="ECO:0000313" key="1">
    <source>
        <dbReference type="EMBL" id="PDP43293.1"/>
    </source>
</evidence>
<dbReference type="Proteomes" id="UP000219259">
    <property type="component" value="Unassembled WGS sequence"/>
</dbReference>
<sequence>MICMKKKRRAILLYGFLFIVVLCGAVALECRLSPIKIYEMPINAWKRQVWNWPDSTQKEENYVIYNHSLKPEQEILDSVIAYNERTISIDTIRKYRERYTRDFFKRDRILNKHYTEEPDGSDIIFDHGNRRILSISWEIDKCDSLVDIKIGGASYRVPISDSTWHIISSIRLLESNDKYLVWTYTPSKSLDDFFR</sequence>
<dbReference type="AlphaFoldDB" id="A0A2A6E6J0"/>
<evidence type="ECO:0000313" key="2">
    <source>
        <dbReference type="Proteomes" id="UP000219259"/>
    </source>
</evidence>
<name>A0A2A6E6J0_TANFO</name>
<reference evidence="1 2" key="1">
    <citation type="submission" date="2017-09" db="EMBL/GenBank/DDBJ databases">
        <title>Phase variable restriction modification systems are present in the genome sequences of periodontal pathogens Prevotella intermedia, Tannerella forsythia and Porphyromonas gingivalis.</title>
        <authorList>
            <person name="Haigh R.D."/>
            <person name="Crawford L."/>
            <person name="Ralph J."/>
            <person name="Wanford J."/>
            <person name="Vartoukian S.R."/>
            <person name="Hijazib K."/>
            <person name="Wade W."/>
            <person name="Oggioni M.R."/>
        </authorList>
    </citation>
    <scope>NUCLEOTIDE SEQUENCE [LARGE SCALE GENOMIC DNA]</scope>
    <source>
        <strain evidence="1 2">WW11663</strain>
    </source>
</reference>
<dbReference type="EMBL" id="NSLJ01000023">
    <property type="protein sequence ID" value="PDP43293.1"/>
    <property type="molecule type" value="Genomic_DNA"/>
</dbReference>